<keyword evidence="3" id="KW-1185">Reference proteome</keyword>
<organism evidence="2 3">
    <name type="scientific">Solibacillus faecavium</name>
    <dbReference type="NCBI Taxonomy" id="2762221"/>
    <lineage>
        <taxon>Bacteria</taxon>
        <taxon>Bacillati</taxon>
        <taxon>Bacillota</taxon>
        <taxon>Bacilli</taxon>
        <taxon>Bacillales</taxon>
        <taxon>Caryophanaceae</taxon>
        <taxon>Solibacillus</taxon>
    </lineage>
</organism>
<dbReference type="RefSeq" id="WP_191700180.1">
    <property type="nucleotide sequence ID" value="NZ_JACSPZ010000004.1"/>
</dbReference>
<gene>
    <name evidence="2" type="ORF">H9635_10165</name>
</gene>
<sequence>MIEQIAKRLKLLRNALDITAEDVAFQINYSANQIWRVEAGTCKPNIEFVAKMCKVYAVSIDLLVYGSDKEFQMLINKIYSKTA</sequence>
<evidence type="ECO:0000259" key="1">
    <source>
        <dbReference type="PROSITE" id="PS50943"/>
    </source>
</evidence>
<dbReference type="Pfam" id="PF13560">
    <property type="entry name" value="HTH_31"/>
    <property type="match status" value="1"/>
</dbReference>
<dbReference type="Gene3D" id="1.10.260.40">
    <property type="entry name" value="lambda repressor-like DNA-binding domains"/>
    <property type="match status" value="1"/>
</dbReference>
<protein>
    <submittedName>
        <fullName evidence="2">Helix-turn-helix transcriptional regulator</fullName>
    </submittedName>
</protein>
<dbReference type="InterPro" id="IPR001387">
    <property type="entry name" value="Cro/C1-type_HTH"/>
</dbReference>
<name>A0ABR8XYV0_9BACL</name>
<dbReference type="SUPFAM" id="SSF47413">
    <property type="entry name" value="lambda repressor-like DNA-binding domains"/>
    <property type="match status" value="1"/>
</dbReference>
<evidence type="ECO:0000313" key="3">
    <source>
        <dbReference type="Proteomes" id="UP000619101"/>
    </source>
</evidence>
<dbReference type="CDD" id="cd00093">
    <property type="entry name" value="HTH_XRE"/>
    <property type="match status" value="1"/>
</dbReference>
<reference evidence="2 3" key="1">
    <citation type="submission" date="2020-08" db="EMBL/GenBank/DDBJ databases">
        <title>A Genomic Blueprint of the Chicken Gut Microbiome.</title>
        <authorList>
            <person name="Gilroy R."/>
            <person name="Ravi A."/>
            <person name="Getino M."/>
            <person name="Pursley I."/>
            <person name="Horton D.L."/>
            <person name="Alikhan N.-F."/>
            <person name="Baker D."/>
            <person name="Gharbi K."/>
            <person name="Hall N."/>
            <person name="Watson M."/>
            <person name="Adriaenssens E.M."/>
            <person name="Foster-Nyarko E."/>
            <person name="Jarju S."/>
            <person name="Secka A."/>
            <person name="Antonio M."/>
            <person name="Oren A."/>
            <person name="Chaudhuri R."/>
            <person name="La Ragione R.M."/>
            <person name="Hildebrand F."/>
            <person name="Pallen M.J."/>
        </authorList>
    </citation>
    <scope>NUCLEOTIDE SEQUENCE [LARGE SCALE GENOMIC DNA]</scope>
    <source>
        <strain evidence="2 3">A46</strain>
    </source>
</reference>
<dbReference type="InterPro" id="IPR010982">
    <property type="entry name" value="Lambda_DNA-bd_dom_sf"/>
</dbReference>
<feature type="domain" description="HTH cro/C1-type" evidence="1">
    <location>
        <begin position="9"/>
        <end position="63"/>
    </location>
</feature>
<accession>A0ABR8XYV0</accession>
<comment type="caution">
    <text evidence="2">The sequence shown here is derived from an EMBL/GenBank/DDBJ whole genome shotgun (WGS) entry which is preliminary data.</text>
</comment>
<dbReference type="EMBL" id="JACSPZ010000004">
    <property type="protein sequence ID" value="MBD8037110.1"/>
    <property type="molecule type" value="Genomic_DNA"/>
</dbReference>
<proteinExistence type="predicted"/>
<dbReference type="PROSITE" id="PS50943">
    <property type="entry name" value="HTH_CROC1"/>
    <property type="match status" value="1"/>
</dbReference>
<dbReference type="SMART" id="SM00530">
    <property type="entry name" value="HTH_XRE"/>
    <property type="match status" value="1"/>
</dbReference>
<evidence type="ECO:0000313" key="2">
    <source>
        <dbReference type="EMBL" id="MBD8037110.1"/>
    </source>
</evidence>
<dbReference type="Proteomes" id="UP000619101">
    <property type="component" value="Unassembled WGS sequence"/>
</dbReference>